<name>A0ABD6DEN3_9EURY</name>
<gene>
    <name evidence="3" type="ORF">ACFSBL_02530</name>
</gene>
<dbReference type="Proteomes" id="UP001597034">
    <property type="component" value="Unassembled WGS sequence"/>
</dbReference>
<accession>A0ABD6DEN3</accession>
<feature type="compositionally biased region" description="Basic and acidic residues" evidence="1">
    <location>
        <begin position="1254"/>
        <end position="1264"/>
    </location>
</feature>
<keyword evidence="4" id="KW-1185">Reference proteome</keyword>
<dbReference type="RefSeq" id="WP_256399814.1">
    <property type="nucleotide sequence ID" value="NZ_JANHJR010000002.1"/>
</dbReference>
<dbReference type="EMBL" id="JBHUDO010000001">
    <property type="protein sequence ID" value="MFD1644548.1"/>
    <property type="molecule type" value="Genomic_DNA"/>
</dbReference>
<dbReference type="AlphaFoldDB" id="A0ABD6DEN3"/>
<reference evidence="3 4" key="1">
    <citation type="journal article" date="2019" name="Int. J. Syst. Evol. Microbiol.">
        <title>The Global Catalogue of Microorganisms (GCM) 10K type strain sequencing project: providing services to taxonomists for standard genome sequencing and annotation.</title>
        <authorList>
            <consortium name="The Broad Institute Genomics Platform"/>
            <consortium name="The Broad Institute Genome Sequencing Center for Infectious Disease"/>
            <person name="Wu L."/>
            <person name="Ma J."/>
        </authorList>
    </citation>
    <scope>NUCLEOTIDE SEQUENCE [LARGE SCALE GENOMIC DNA]</scope>
    <source>
        <strain evidence="3 4">CGMCC 1.10390</strain>
    </source>
</reference>
<dbReference type="InterPro" id="IPR046538">
    <property type="entry name" value="DUF6603"/>
</dbReference>
<evidence type="ECO:0000313" key="3">
    <source>
        <dbReference type="EMBL" id="MFD1644548.1"/>
    </source>
</evidence>
<dbReference type="InterPro" id="IPR000999">
    <property type="entry name" value="RNase_III_dom"/>
</dbReference>
<organism evidence="3 4">
    <name type="scientific">Haloarchaeobius litoreus</name>
    <dbReference type="NCBI Taxonomy" id="755306"/>
    <lineage>
        <taxon>Archaea</taxon>
        <taxon>Methanobacteriati</taxon>
        <taxon>Methanobacteriota</taxon>
        <taxon>Stenosarchaea group</taxon>
        <taxon>Halobacteria</taxon>
        <taxon>Halobacteriales</taxon>
        <taxon>Halorubellaceae</taxon>
        <taxon>Haloarchaeobius</taxon>
    </lineage>
</organism>
<evidence type="ECO:0000256" key="1">
    <source>
        <dbReference type="SAM" id="MobiDB-lite"/>
    </source>
</evidence>
<dbReference type="Pfam" id="PF20248">
    <property type="entry name" value="DUF6603"/>
    <property type="match status" value="1"/>
</dbReference>
<comment type="caution">
    <text evidence="3">The sequence shown here is derived from an EMBL/GenBank/DDBJ whole genome shotgun (WGS) entry which is preliminary data.</text>
</comment>
<protein>
    <submittedName>
        <fullName evidence="3">DUF6603 domain-containing protein</fullName>
    </submittedName>
</protein>
<feature type="region of interest" description="Disordered" evidence="1">
    <location>
        <begin position="1254"/>
        <end position="1276"/>
    </location>
</feature>
<evidence type="ECO:0000313" key="4">
    <source>
        <dbReference type="Proteomes" id="UP001597034"/>
    </source>
</evidence>
<evidence type="ECO:0000259" key="2">
    <source>
        <dbReference type="PROSITE" id="PS50142"/>
    </source>
</evidence>
<sequence length="1276" mass="134937">MASNKPTKQDSSEPGTMQIVVRELLRFLEPVTHAFENGPDGVVMLVEQCGIGQYLFEEEFDKIADTVSNDILGPVTVVQNVVEAGIPEDPTTVVNDIESLIDAVVQAVEGIKQLSDLEFQHENLDEVGDNVLDFLLIRYLYVYYPDVHSAFSMAGIVSGSPPNAPGEVDLSVVSDALKDPNGAIVAALGWGSETDGFEPFVLLHFFAELLDSNGVSSSFVGTSATALEGMTTPESGTESAIEVSEEQERTQVHPAFPTGPLGKDLGLLVDNAPMQSLQIPLLRLPGQNGALGIRMVPLPTYDDGDTTRLPGLGIQPYGVASWDDSGTFGASDWSYDLSVSASTGQDSSSWALSLQPTTETALDPKLVSPDNGVIDGSIAGDATVTAPTGGSGDEAGMVLFGDNDGTNLELTSLSAGVGVSYGDEFEIHTELPATGRLVIKPSGGFLESVLPAEITSEFEVTVGWSSQKGLYFEGGATLEVPLTIHEQLGPLTIEEIFISLAADTETGEITVQAAASASVELGPLVGTVTRIGLETDLSFPENKDGNMGVLDLELGFKPPEGVGLDIEAGPVTGGGYLAFDPENERYAGTGQLTVPSGLSISVVGLITTELPDGSDGFSMMLIVAGEFDAVQLGFGFTLNGVGGLLGINRKFRKQPLQDVVRQGNLDSVLFPEDVVENAQRIISDVREIFPPTRGSHVFGPMLKIGWGTPTIIAASVGVVLEIPSFRIAILGNIEMALPNLEVERPEGMPEEVPFPPIQVNLDVVGIIDIPGKSLSLDASLYDSRIMQWTMSGDMALRSSWGEQSRFLLSIGGFNPRYTPPDGFPKLDRVAVSLDVPGGQPVIDFTGYLAVTSNTFQVGAQVNAELEVGPLYVYGGLGFDALFRFNPFSFVFDFFAQFGVEFKWFELSVGVDGTISGPSPFHIRGTVNVSVGPFDVSAKIDLTLGTDAKTKQLPAAEVLPELVAALNEPKNWDAQLPGDGNGVATLRSAKSAEVREQAKQSAAGKADEAPSPVIAHPLGTLTVRQTVVPFNYAIEKFGEARPTTYDEFRIAGVTVGGVADHDREAVADEFAPAAFRKMDDAEKLDTPDFVDLEAGTTAGDVGLVVGGEATPADATGAAFTYEETVYDEKHDNRGTPLVDIKADEVGVGHTSFTAHELSKGKRGVQPADEGLFGVDDGDDDGGLFGVGGEDFVVVEVDTLTPVVADFEQYGDDDASDDSSAGFVSIADSAVAEDVRPGLHVGTSKGRAQVELKRYANESGVDERDLQVVPANSLEDDE</sequence>
<feature type="domain" description="RNase III" evidence="2">
    <location>
        <begin position="94"/>
        <end position="149"/>
    </location>
</feature>
<proteinExistence type="predicted"/>
<dbReference type="PROSITE" id="PS50142">
    <property type="entry name" value="RNASE_3_2"/>
    <property type="match status" value="1"/>
</dbReference>